<evidence type="ECO:0000256" key="3">
    <source>
        <dbReference type="ARBA" id="ARBA00022532"/>
    </source>
</evidence>
<dbReference type="InterPro" id="IPR016142">
    <property type="entry name" value="Citrate_synth-like_lrg_a-sub"/>
</dbReference>
<dbReference type="FunFam" id="1.10.230.10:FF:000002">
    <property type="entry name" value="Citrate synthase"/>
    <property type="match status" value="1"/>
</dbReference>
<dbReference type="InterPro" id="IPR036969">
    <property type="entry name" value="Citrate_synthase_sf"/>
</dbReference>
<dbReference type="AlphaFoldDB" id="A0A0C3QMU6"/>
<proteinExistence type="inferred from homology"/>
<dbReference type="Gene3D" id="1.10.230.10">
    <property type="entry name" value="Cytochrome P450-Terp, domain 2"/>
    <property type="match status" value="1"/>
</dbReference>
<gene>
    <name evidence="8" type="ORF">M407DRAFT_127812</name>
</gene>
<dbReference type="HOGENOM" id="CLU_025068_0_1_1"/>
<keyword evidence="3" id="KW-0816">Tricarboxylic acid cycle</keyword>
<dbReference type="OrthoDB" id="435022at2759"/>
<dbReference type="FunFam" id="1.10.580.10:FF:000005">
    <property type="entry name" value="Citrate synthase"/>
    <property type="match status" value="1"/>
</dbReference>
<keyword evidence="4 5" id="KW-0808">Transferase</keyword>
<dbReference type="PROSITE" id="PS00480">
    <property type="entry name" value="CITRATE_SYNTHASE"/>
    <property type="match status" value="1"/>
</dbReference>
<dbReference type="EMBL" id="KN822943">
    <property type="protein sequence ID" value="KIO34365.1"/>
    <property type="molecule type" value="Genomic_DNA"/>
</dbReference>
<dbReference type="GO" id="GO:0032787">
    <property type="term" value="P:monocarboxylic acid metabolic process"/>
    <property type="evidence" value="ECO:0007669"/>
    <property type="project" value="UniProtKB-ARBA"/>
</dbReference>
<evidence type="ECO:0000256" key="6">
    <source>
        <dbReference type="PIRSR" id="PIRSR001369-1"/>
    </source>
</evidence>
<evidence type="ECO:0000256" key="4">
    <source>
        <dbReference type="ARBA" id="ARBA00022679"/>
    </source>
</evidence>
<dbReference type="InterPro" id="IPR016143">
    <property type="entry name" value="Citrate_synth-like_sm_a-sub"/>
</dbReference>
<evidence type="ECO:0000256" key="1">
    <source>
        <dbReference type="ARBA" id="ARBA00005007"/>
    </source>
</evidence>
<dbReference type="PANTHER" id="PTHR42871:SF1">
    <property type="entry name" value="CITRATE SYNTHASE"/>
    <property type="match status" value="1"/>
</dbReference>
<dbReference type="GO" id="GO:0046912">
    <property type="term" value="F:acyltransferase activity, acyl groups converted into alkyl on transfer"/>
    <property type="evidence" value="ECO:0007669"/>
    <property type="project" value="InterPro"/>
</dbReference>
<name>A0A0C3QMU6_9AGAM</name>
<evidence type="ECO:0000256" key="5">
    <source>
        <dbReference type="PIRNR" id="PIRNR001369"/>
    </source>
</evidence>
<organism evidence="8 9">
    <name type="scientific">Tulasnella calospora MUT 4182</name>
    <dbReference type="NCBI Taxonomy" id="1051891"/>
    <lineage>
        <taxon>Eukaryota</taxon>
        <taxon>Fungi</taxon>
        <taxon>Dikarya</taxon>
        <taxon>Basidiomycota</taxon>
        <taxon>Agaricomycotina</taxon>
        <taxon>Agaricomycetes</taxon>
        <taxon>Cantharellales</taxon>
        <taxon>Tulasnellaceae</taxon>
        <taxon>Tulasnella</taxon>
    </lineage>
</organism>
<dbReference type="Proteomes" id="UP000054248">
    <property type="component" value="Unassembled WGS sequence"/>
</dbReference>
<comment type="similarity">
    <text evidence="2 5 7">Belongs to the citrate synthase family.</text>
</comment>
<dbReference type="InterPro" id="IPR002020">
    <property type="entry name" value="Citrate_synthase"/>
</dbReference>
<dbReference type="InterPro" id="IPR024176">
    <property type="entry name" value="Citrate_synthase_bac-typ"/>
</dbReference>
<dbReference type="PIRSF" id="PIRSF001369">
    <property type="entry name" value="Citrate_synth"/>
    <property type="match status" value="1"/>
</dbReference>
<dbReference type="PRINTS" id="PR00143">
    <property type="entry name" value="CITRTSNTHASE"/>
</dbReference>
<dbReference type="GO" id="GO:0006099">
    <property type="term" value="P:tricarboxylic acid cycle"/>
    <property type="evidence" value="ECO:0007669"/>
    <property type="project" value="UniProtKB-KW"/>
</dbReference>
<evidence type="ECO:0000256" key="2">
    <source>
        <dbReference type="ARBA" id="ARBA00010566"/>
    </source>
</evidence>
<comment type="pathway">
    <text evidence="1">Carbohydrate metabolism.</text>
</comment>
<accession>A0A0C3QMU6</accession>
<feature type="active site" evidence="6">
    <location>
        <position position="393"/>
    </location>
</feature>
<dbReference type="SUPFAM" id="SSF48256">
    <property type="entry name" value="Citrate synthase"/>
    <property type="match status" value="1"/>
</dbReference>
<keyword evidence="9" id="KW-1185">Reference proteome</keyword>
<sequence>MVNAQTGLEGPRDDLTVIDNRTGKTYIVPIKDNTVAAIDFKKIKAPSKPGERKENETERGLRVADKGFLNTAVITSEITYIDGDNGVLRYRGYPIEELALHSNFLEVAYLLIYGSLPSRPNFKVFQREVMTHSIVHVDAEGLFKSFRYDAHPMAILSSAFSALGSFYEEANPSLRGQNLFTKSDPASLANMDKQIYRIIGKATTFAAMAYRVRQGRPFVTPPTGLSYTASFLYQMDHLGQEDYVPSPTLAKALDILFILHADHELNASSTTVLQTGSSLVDPYSCMAAGIASLYGPLHGGANEAVIRMLISIGHPENVPAFLESVKKRERVLSGFGHRVYKTSDPRSFIIRKIADEVFKETGEDELLKTAMVLHDLAMKDEYFTSRKLAPNVDFWSGLIYRAMGFPMDFFPVLFVVPRVVGWLAHWRQMMLQPGGVKIWRPRQVYVGETKRDYVPMEQRVDVETEEAKTRPFAVPHLGQSKRTMLAKFKGKSRL</sequence>
<dbReference type="PANTHER" id="PTHR42871">
    <property type="entry name" value="CITRATE SYNTHASE"/>
    <property type="match status" value="1"/>
</dbReference>
<dbReference type="STRING" id="1051891.A0A0C3QMU6"/>
<evidence type="ECO:0000256" key="7">
    <source>
        <dbReference type="RuleBase" id="RU000441"/>
    </source>
</evidence>
<protein>
    <recommendedName>
        <fullName evidence="5 7">Citrate synthase</fullName>
    </recommendedName>
</protein>
<feature type="active site" evidence="6">
    <location>
        <position position="337"/>
    </location>
</feature>
<dbReference type="InterPro" id="IPR019810">
    <property type="entry name" value="Citrate_synthase_AS"/>
</dbReference>
<evidence type="ECO:0000313" key="8">
    <source>
        <dbReference type="EMBL" id="KIO34365.1"/>
    </source>
</evidence>
<reference evidence="8 9" key="1">
    <citation type="submission" date="2014-04" db="EMBL/GenBank/DDBJ databases">
        <authorList>
            <consortium name="DOE Joint Genome Institute"/>
            <person name="Kuo A."/>
            <person name="Girlanda M."/>
            <person name="Perotto S."/>
            <person name="Kohler A."/>
            <person name="Nagy L.G."/>
            <person name="Floudas D."/>
            <person name="Copeland A."/>
            <person name="Barry K.W."/>
            <person name="Cichocki N."/>
            <person name="Veneault-Fourrey C."/>
            <person name="LaButti K."/>
            <person name="Lindquist E.A."/>
            <person name="Lipzen A."/>
            <person name="Lundell T."/>
            <person name="Morin E."/>
            <person name="Murat C."/>
            <person name="Sun H."/>
            <person name="Tunlid A."/>
            <person name="Henrissat B."/>
            <person name="Grigoriev I.V."/>
            <person name="Hibbett D.S."/>
            <person name="Martin F."/>
            <person name="Nordberg H.P."/>
            <person name="Cantor M.N."/>
            <person name="Hua S.X."/>
        </authorList>
    </citation>
    <scope>NUCLEOTIDE SEQUENCE [LARGE SCALE GENOMIC DNA]</scope>
    <source>
        <strain evidence="8 9">MUT 4182</strain>
    </source>
</reference>
<dbReference type="Pfam" id="PF00285">
    <property type="entry name" value="Citrate_synt"/>
    <property type="match status" value="1"/>
</dbReference>
<evidence type="ECO:0000313" key="9">
    <source>
        <dbReference type="Proteomes" id="UP000054248"/>
    </source>
</evidence>
<dbReference type="Gene3D" id="1.10.580.10">
    <property type="entry name" value="Citrate Synthase, domain 1"/>
    <property type="match status" value="1"/>
</dbReference>
<reference evidence="9" key="2">
    <citation type="submission" date="2015-01" db="EMBL/GenBank/DDBJ databases">
        <title>Evolutionary Origins and Diversification of the Mycorrhizal Mutualists.</title>
        <authorList>
            <consortium name="DOE Joint Genome Institute"/>
            <consortium name="Mycorrhizal Genomics Consortium"/>
            <person name="Kohler A."/>
            <person name="Kuo A."/>
            <person name="Nagy L.G."/>
            <person name="Floudas D."/>
            <person name="Copeland A."/>
            <person name="Barry K.W."/>
            <person name="Cichocki N."/>
            <person name="Veneault-Fourrey C."/>
            <person name="LaButti K."/>
            <person name="Lindquist E.A."/>
            <person name="Lipzen A."/>
            <person name="Lundell T."/>
            <person name="Morin E."/>
            <person name="Murat C."/>
            <person name="Riley R."/>
            <person name="Ohm R."/>
            <person name="Sun H."/>
            <person name="Tunlid A."/>
            <person name="Henrissat B."/>
            <person name="Grigoriev I.V."/>
            <person name="Hibbett D.S."/>
            <person name="Martin F."/>
        </authorList>
    </citation>
    <scope>NUCLEOTIDE SEQUENCE [LARGE SCALE GENOMIC DNA]</scope>
    <source>
        <strain evidence="9">MUT 4182</strain>
    </source>
</reference>